<evidence type="ECO:0000256" key="9">
    <source>
        <dbReference type="ARBA" id="ARBA00023010"/>
    </source>
</evidence>
<keyword evidence="9 11" id="KW-0811">Translocation</keyword>
<dbReference type="PANTHER" id="PTHR34182:SF1">
    <property type="entry name" value="PROTEIN-EXPORT MEMBRANE PROTEIN SECG"/>
    <property type="match status" value="1"/>
</dbReference>
<feature type="region of interest" description="Disordered" evidence="12">
    <location>
        <begin position="84"/>
        <end position="164"/>
    </location>
</feature>
<feature type="compositionally biased region" description="Low complexity" evidence="12">
    <location>
        <begin position="132"/>
        <end position="147"/>
    </location>
</feature>
<dbReference type="PRINTS" id="PR01651">
    <property type="entry name" value="SECGEXPORT"/>
</dbReference>
<evidence type="ECO:0000256" key="11">
    <source>
        <dbReference type="RuleBase" id="RU365087"/>
    </source>
</evidence>
<dbReference type="Proteomes" id="UP000748752">
    <property type="component" value="Unassembled WGS sequence"/>
</dbReference>
<dbReference type="RefSeq" id="WP_200233032.1">
    <property type="nucleotide sequence ID" value="NZ_NRRV01000001.1"/>
</dbReference>
<keyword evidence="14" id="KW-1185">Reference proteome</keyword>
<dbReference type="NCBIfam" id="TIGR00810">
    <property type="entry name" value="secG"/>
    <property type="match status" value="1"/>
</dbReference>
<evidence type="ECO:0000256" key="8">
    <source>
        <dbReference type="ARBA" id="ARBA00022989"/>
    </source>
</evidence>
<comment type="function">
    <text evidence="11">Involved in protein export. Participates in an early event of protein translocation.</text>
</comment>
<organism evidence="13 14">
    <name type="scientific">Thiohalocapsa halophila</name>
    <dbReference type="NCBI Taxonomy" id="69359"/>
    <lineage>
        <taxon>Bacteria</taxon>
        <taxon>Pseudomonadati</taxon>
        <taxon>Pseudomonadota</taxon>
        <taxon>Gammaproteobacteria</taxon>
        <taxon>Chromatiales</taxon>
        <taxon>Chromatiaceae</taxon>
        <taxon>Thiohalocapsa</taxon>
    </lineage>
</organism>
<dbReference type="EMBL" id="NRRV01000001">
    <property type="protein sequence ID" value="MBK1629269.1"/>
    <property type="molecule type" value="Genomic_DNA"/>
</dbReference>
<evidence type="ECO:0000256" key="2">
    <source>
        <dbReference type="ARBA" id="ARBA00008445"/>
    </source>
</evidence>
<evidence type="ECO:0000256" key="5">
    <source>
        <dbReference type="ARBA" id="ARBA00022475"/>
    </source>
</evidence>
<evidence type="ECO:0000256" key="7">
    <source>
        <dbReference type="ARBA" id="ARBA00022927"/>
    </source>
</evidence>
<evidence type="ECO:0000313" key="14">
    <source>
        <dbReference type="Proteomes" id="UP000748752"/>
    </source>
</evidence>
<dbReference type="Pfam" id="PF03840">
    <property type="entry name" value="SecG"/>
    <property type="match status" value="1"/>
</dbReference>
<evidence type="ECO:0000256" key="12">
    <source>
        <dbReference type="SAM" id="MobiDB-lite"/>
    </source>
</evidence>
<comment type="caution">
    <text evidence="11">Lacks conserved residue(s) required for the propagation of feature annotation.</text>
</comment>
<keyword evidence="8 11" id="KW-1133">Transmembrane helix</keyword>
<evidence type="ECO:0000313" key="13">
    <source>
        <dbReference type="EMBL" id="MBK1629269.1"/>
    </source>
</evidence>
<evidence type="ECO:0000256" key="3">
    <source>
        <dbReference type="ARBA" id="ARBA00017876"/>
    </source>
</evidence>
<reference evidence="13 14" key="1">
    <citation type="journal article" date="2020" name="Microorganisms">
        <title>Osmotic Adaptation and Compatible Solute Biosynthesis of Phototrophic Bacteria as Revealed from Genome Analyses.</title>
        <authorList>
            <person name="Imhoff J.F."/>
            <person name="Rahn T."/>
            <person name="Kunzel S."/>
            <person name="Keller A."/>
            <person name="Neulinger S.C."/>
        </authorList>
    </citation>
    <scope>NUCLEOTIDE SEQUENCE [LARGE SCALE GENOMIC DNA]</scope>
    <source>
        <strain evidence="13 14">DSM 6210</strain>
    </source>
</reference>
<evidence type="ECO:0000256" key="1">
    <source>
        <dbReference type="ARBA" id="ARBA00004651"/>
    </source>
</evidence>
<name>A0ABS1CBI4_9GAMM</name>
<accession>A0ABS1CBI4</accession>
<sequence length="164" mass="16164">MQLFLTVLHLVLALGLIGLILIQHGKGADAGAAFGSGASSTVFGSQGSASFLTRMTAVMATSFFLTSMALAYFAAQVGEPEGLMDDVQMPAPMGPGPEPAPEPADTDAPTVPAPAAEADVPAADAGSGGGDLPPVDVPVSPDAVPQSGGSDLPPIPAEQPTGTN</sequence>
<protein>
    <recommendedName>
        <fullName evidence="3 11">Protein-export membrane protein SecG</fullName>
    </recommendedName>
</protein>
<gene>
    <name evidence="13" type="ORF">CKO31_00680</name>
</gene>
<proteinExistence type="inferred from homology"/>
<feature type="compositionally biased region" description="Low complexity" evidence="12">
    <location>
        <begin position="106"/>
        <end position="125"/>
    </location>
</feature>
<keyword evidence="6 11" id="KW-0812">Transmembrane</keyword>
<dbReference type="PANTHER" id="PTHR34182">
    <property type="entry name" value="PROTEIN-EXPORT MEMBRANE PROTEIN SECG"/>
    <property type="match status" value="1"/>
</dbReference>
<keyword evidence="7 11" id="KW-0653">Protein transport</keyword>
<evidence type="ECO:0000256" key="4">
    <source>
        <dbReference type="ARBA" id="ARBA00022448"/>
    </source>
</evidence>
<evidence type="ECO:0000256" key="10">
    <source>
        <dbReference type="ARBA" id="ARBA00023136"/>
    </source>
</evidence>
<comment type="similarity">
    <text evidence="2 11">Belongs to the SecG family.</text>
</comment>
<feature type="transmembrane region" description="Helical" evidence="11">
    <location>
        <begin position="51"/>
        <end position="75"/>
    </location>
</feature>
<comment type="caution">
    <text evidence="13">The sequence shown here is derived from an EMBL/GenBank/DDBJ whole genome shotgun (WGS) entry which is preliminary data.</text>
</comment>
<keyword evidence="4 11" id="KW-0813">Transport</keyword>
<comment type="subcellular location">
    <subcellularLocation>
        <location evidence="1 11">Cell membrane</location>
        <topology evidence="1 11">Multi-pass membrane protein</topology>
    </subcellularLocation>
</comment>
<keyword evidence="5 11" id="KW-1003">Cell membrane</keyword>
<evidence type="ECO:0000256" key="6">
    <source>
        <dbReference type="ARBA" id="ARBA00022692"/>
    </source>
</evidence>
<keyword evidence="10 11" id="KW-0472">Membrane</keyword>
<dbReference type="InterPro" id="IPR004692">
    <property type="entry name" value="SecG"/>
</dbReference>
<feature type="compositionally biased region" description="Pro residues" evidence="12">
    <location>
        <begin position="92"/>
        <end position="102"/>
    </location>
</feature>